<gene>
    <name evidence="1" type="ORF">GFJ35_34295</name>
</gene>
<proteinExistence type="predicted"/>
<comment type="caution">
    <text evidence="1">The sequence shown here is derived from an EMBL/GenBank/DDBJ whole genome shotgun (WGS) entry which is preliminary data.</text>
</comment>
<protein>
    <submittedName>
        <fullName evidence="1">Phage tail protein</fullName>
    </submittedName>
</protein>
<organism evidence="1">
    <name type="scientific">Burkholderia cenocepacia</name>
    <dbReference type="NCBI Taxonomy" id="95486"/>
    <lineage>
        <taxon>Bacteria</taxon>
        <taxon>Pseudomonadati</taxon>
        <taxon>Pseudomonadota</taxon>
        <taxon>Betaproteobacteria</taxon>
        <taxon>Burkholderiales</taxon>
        <taxon>Burkholderiaceae</taxon>
        <taxon>Burkholderia</taxon>
        <taxon>Burkholderia cepacia complex</taxon>
    </lineage>
</organism>
<dbReference type="InterPro" id="IPR019596">
    <property type="entry name" value="Phage_Mu_GpM_tail_tub"/>
</dbReference>
<accession>A0A6B2MNL7</accession>
<dbReference type="AlphaFoldDB" id="A0A6B2MNL7"/>
<sequence length="123" mass="13258">MPSNLLAGTASVSVDGKTYMVSANFKYSPGAKTRESLTGMDGVHGYKEKYRAPSIAMQMRDWGGLAVADINGMTNVTVVAELANGKTIIGRNMWSVEDQEVDSEDAVFDVKFEGPEVTETTTN</sequence>
<evidence type="ECO:0000313" key="1">
    <source>
        <dbReference type="EMBL" id="NDV77084.1"/>
    </source>
</evidence>
<name>A0A6B2MNL7_9BURK</name>
<dbReference type="EMBL" id="JAAEAM010000063">
    <property type="protein sequence ID" value="NDV77084.1"/>
    <property type="molecule type" value="Genomic_DNA"/>
</dbReference>
<reference evidence="1" key="1">
    <citation type="submission" date="2019-11" db="EMBL/GenBank/DDBJ databases">
        <title>Burkholderia cenocepacia CF.</title>
        <authorList>
            <person name="Vianna E.F."/>
            <person name="Marques E.A."/>
            <person name="Albano R.M."/>
            <person name="Leao R.S."/>
        </authorList>
    </citation>
    <scope>NUCLEOTIDE SEQUENCE</scope>
    <source>
        <strain evidence="1">MS-2140</strain>
    </source>
</reference>
<dbReference type="Pfam" id="PF10618">
    <property type="entry name" value="Tail_tube"/>
    <property type="match status" value="1"/>
</dbReference>
<dbReference type="RefSeq" id="WP_163126174.1">
    <property type="nucleotide sequence ID" value="NZ_CAJPCQ010000023.1"/>
</dbReference>